<dbReference type="GO" id="GO:0005634">
    <property type="term" value="C:nucleus"/>
    <property type="evidence" value="ECO:0007669"/>
    <property type="project" value="TreeGrafter"/>
</dbReference>
<feature type="region of interest" description="Disordered" evidence="1">
    <location>
        <begin position="101"/>
        <end position="127"/>
    </location>
</feature>
<feature type="domain" description="RGS" evidence="3">
    <location>
        <begin position="618"/>
        <end position="735"/>
    </location>
</feature>
<organism evidence="4 5">
    <name type="scientific">Perca flavescens</name>
    <name type="common">American yellow perch</name>
    <name type="synonym">Morone flavescens</name>
    <dbReference type="NCBI Taxonomy" id="8167"/>
    <lineage>
        <taxon>Eukaryota</taxon>
        <taxon>Metazoa</taxon>
        <taxon>Chordata</taxon>
        <taxon>Craniata</taxon>
        <taxon>Vertebrata</taxon>
        <taxon>Euteleostomi</taxon>
        <taxon>Actinopterygii</taxon>
        <taxon>Neopterygii</taxon>
        <taxon>Teleostei</taxon>
        <taxon>Neoteleostei</taxon>
        <taxon>Acanthomorphata</taxon>
        <taxon>Eupercaria</taxon>
        <taxon>Perciformes</taxon>
        <taxon>Percoidei</taxon>
        <taxon>Percidae</taxon>
        <taxon>Percinae</taxon>
        <taxon>Perca</taxon>
    </lineage>
</organism>
<dbReference type="PANTHER" id="PTHR46848:SF1">
    <property type="entry name" value="REGULATOR OF G-PROTEIN SIGNALING 3"/>
    <property type="match status" value="1"/>
</dbReference>
<comment type="caution">
    <text evidence="4">The sequence shown here is derived from an EMBL/GenBank/DDBJ whole genome shotgun (WGS) entry which is preliminary data.</text>
</comment>
<dbReference type="PROSITE" id="PS50132">
    <property type="entry name" value="RGS"/>
    <property type="match status" value="1"/>
</dbReference>
<feature type="domain" description="PDZ" evidence="2">
    <location>
        <begin position="18"/>
        <end position="95"/>
    </location>
</feature>
<feature type="compositionally biased region" description="Polar residues" evidence="1">
    <location>
        <begin position="504"/>
        <end position="515"/>
    </location>
</feature>
<gene>
    <name evidence="4" type="ORF">EPR50_G00057340</name>
</gene>
<dbReference type="Gene3D" id="2.30.42.10">
    <property type="match status" value="1"/>
</dbReference>
<dbReference type="InterPro" id="IPR036305">
    <property type="entry name" value="RGS_sf"/>
</dbReference>
<dbReference type="Proteomes" id="UP000295070">
    <property type="component" value="Chromosome 5"/>
</dbReference>
<dbReference type="InterPro" id="IPR036034">
    <property type="entry name" value="PDZ_sf"/>
</dbReference>
<dbReference type="InterPro" id="IPR044926">
    <property type="entry name" value="RGS_subdomain_2"/>
</dbReference>
<dbReference type="PANTHER" id="PTHR46848">
    <property type="entry name" value="REGULATOR OF G-PROTEIN SIGNALING 3"/>
    <property type="match status" value="1"/>
</dbReference>
<dbReference type="SMART" id="SM00315">
    <property type="entry name" value="RGS"/>
    <property type="match status" value="1"/>
</dbReference>
<feature type="region of interest" description="Disordered" evidence="1">
    <location>
        <begin position="420"/>
        <end position="532"/>
    </location>
</feature>
<dbReference type="PROSITE" id="PS50106">
    <property type="entry name" value="PDZ"/>
    <property type="match status" value="1"/>
</dbReference>
<feature type="compositionally biased region" description="Acidic residues" evidence="1">
    <location>
        <begin position="460"/>
        <end position="475"/>
    </location>
</feature>
<feature type="region of interest" description="Disordered" evidence="1">
    <location>
        <begin position="205"/>
        <end position="239"/>
    </location>
</feature>
<sequence length="759" mass="84832">MHTIHRLCRACIEQNLPQVSIVRGNDGFGFTICSDCPVRVQAVDPGGPAHQSGLRQGDSVLQLNGLPVETWKCVDLAHAIRSCLSQIVLVVWRGLPELRPTHSQTTGRKLLPPPAHSKHGRLRGQCSGVRSSLGALGALWRDRKEEQEEEEEEEYPPHSTTLTRVTSSQGDNYIILSPVNSGGQLLQPVYHDRNATIGRLYQTHPRRGQHLLHDPPPESSRRPFPGCPPPTSASSSAPPSNYGNYQNCTIVQSHLPCSSYESYITLAPKTLIFPVFVQPLDLCSPDRTLLMSEEMVLHQADLLPAKVTVLIYSDLLLFTREDEAGRCNVLQSPLYLNTLQLREVSSEPLQIYFLQSSQMCWRCLFSLEAFSFEQKVRVRLCLHDNIQLQLVPTETRHHQPSDLPSDFGLLSLAQSPVWKERGGGAEEERQQGEGESASETSENVGGGGRGRVLLHFNMKEEEEEDSDGDEEEEEFSSSYRPEALRRSLSEGSLLQEPRSPRFLSDSTIHQLTRPATSGLDLGTGPAPRRPSVDTLRKQLTREGGSLHHMLLLLNGTKDTEFRNLRLRKKTKSLAADVRSRLLFLRRPKNSTGVHGNSLEKALRNNRPSTREVLRWAESLEALLTNQYGLAVFRHFLRSEFSEENLDFWLAAETFKRTRPLSKMAAKAVKIYDEYISTNAARQVNVDSSVRESTNQGLRLGVNAASFQIAQDQIFSLMESDSYPRFLRSRLYAQLAYQGSQTATQSANQSAAVSVAVGQS</sequence>
<evidence type="ECO:0000313" key="5">
    <source>
        <dbReference type="Proteomes" id="UP000295070"/>
    </source>
</evidence>
<dbReference type="FunFam" id="1.10.167.10:FF:000001">
    <property type="entry name" value="Putative regulator of g-protein signaling 12"/>
    <property type="match status" value="1"/>
</dbReference>
<dbReference type="CDD" id="cd06711">
    <property type="entry name" value="PDZ_RGS3-like"/>
    <property type="match status" value="1"/>
</dbReference>
<name>A0A484DDH0_PERFV</name>
<evidence type="ECO:0000313" key="4">
    <source>
        <dbReference type="EMBL" id="TDH13401.1"/>
    </source>
</evidence>
<reference evidence="4 5" key="1">
    <citation type="submission" date="2019-01" db="EMBL/GenBank/DDBJ databases">
        <title>A chromosome-scale genome assembly of the yellow perch, Perca flavescens.</title>
        <authorList>
            <person name="Feron R."/>
            <person name="Morvezen R."/>
            <person name="Bestin A."/>
            <person name="Haffray P."/>
            <person name="Klopp C."/>
            <person name="Zahm M."/>
            <person name="Cabau C."/>
            <person name="Roques C."/>
            <person name="Donnadieu C."/>
            <person name="Bouchez O."/>
            <person name="Christie M."/>
            <person name="Larson W."/>
            <person name="Guiguen Y."/>
        </authorList>
    </citation>
    <scope>NUCLEOTIDE SEQUENCE [LARGE SCALE GENOMIC DNA]</scope>
    <source>
        <strain evidence="4">YP-PL-M2</strain>
        <tissue evidence="4">Blood</tissue>
    </source>
</reference>
<dbReference type="GO" id="GO:0005886">
    <property type="term" value="C:plasma membrane"/>
    <property type="evidence" value="ECO:0007669"/>
    <property type="project" value="TreeGrafter"/>
</dbReference>
<evidence type="ECO:0000256" key="1">
    <source>
        <dbReference type="SAM" id="MobiDB-lite"/>
    </source>
</evidence>
<keyword evidence="5" id="KW-1185">Reference proteome</keyword>
<dbReference type="SUPFAM" id="SSF50729">
    <property type="entry name" value="PH domain-like"/>
    <property type="match status" value="1"/>
</dbReference>
<dbReference type="SUPFAM" id="SSF50156">
    <property type="entry name" value="PDZ domain-like"/>
    <property type="match status" value="1"/>
</dbReference>
<evidence type="ECO:0000259" key="2">
    <source>
        <dbReference type="PROSITE" id="PS50106"/>
    </source>
</evidence>
<dbReference type="Pfam" id="PF00615">
    <property type="entry name" value="RGS"/>
    <property type="match status" value="1"/>
</dbReference>
<feature type="region of interest" description="Disordered" evidence="1">
    <location>
        <begin position="142"/>
        <end position="166"/>
    </location>
</feature>
<dbReference type="SUPFAM" id="SSF48097">
    <property type="entry name" value="Regulator of G-protein signaling, RGS"/>
    <property type="match status" value="1"/>
</dbReference>
<dbReference type="InterPro" id="IPR016137">
    <property type="entry name" value="RGS"/>
</dbReference>
<protein>
    <recommendedName>
        <fullName evidence="6">Regulator of G-protein signaling 3</fullName>
    </recommendedName>
</protein>
<evidence type="ECO:0008006" key="6">
    <source>
        <dbReference type="Google" id="ProtNLM"/>
    </source>
</evidence>
<dbReference type="EMBL" id="SCKG01000005">
    <property type="protein sequence ID" value="TDH13401.1"/>
    <property type="molecule type" value="Genomic_DNA"/>
</dbReference>
<dbReference type="InterPro" id="IPR001478">
    <property type="entry name" value="PDZ"/>
</dbReference>
<evidence type="ECO:0000259" key="3">
    <source>
        <dbReference type="PROSITE" id="PS50132"/>
    </source>
</evidence>
<dbReference type="AlphaFoldDB" id="A0A484DDH0"/>
<dbReference type="PRINTS" id="PR01301">
    <property type="entry name" value="RGSPROTEIN"/>
</dbReference>
<dbReference type="SMART" id="SM00228">
    <property type="entry name" value="PDZ"/>
    <property type="match status" value="1"/>
</dbReference>
<dbReference type="STRING" id="8167.A0A484DDH0"/>
<dbReference type="Gene3D" id="1.10.167.10">
    <property type="entry name" value="Regulator of G-protein Signalling 4, domain 2"/>
    <property type="match status" value="1"/>
</dbReference>
<feature type="compositionally biased region" description="Basic and acidic residues" evidence="1">
    <location>
        <begin position="211"/>
        <end position="221"/>
    </location>
</feature>
<proteinExistence type="predicted"/>
<accession>A0A484DDH0</accession>
<feature type="compositionally biased region" description="Basic and acidic residues" evidence="1">
    <location>
        <begin position="420"/>
        <end position="432"/>
    </location>
</feature>
<dbReference type="Pfam" id="PF00595">
    <property type="entry name" value="PDZ"/>
    <property type="match status" value="1"/>
</dbReference>